<sequence>VAEASEDRAGHGTRDRQGGSRAKEEVQCVACGRTAKTRCGRCRMEHYCGRDCQASHWKWHKATCRASPPASVPGSGGSSSSSRPRRSEAAVPL</sequence>
<evidence type="ECO:0000256" key="1">
    <source>
        <dbReference type="ARBA" id="ARBA00022723"/>
    </source>
</evidence>
<evidence type="ECO:0000313" key="7">
    <source>
        <dbReference type="EMBL" id="CAE8718161.1"/>
    </source>
</evidence>
<proteinExistence type="predicted"/>
<feature type="domain" description="MYND-type" evidence="6">
    <location>
        <begin position="28"/>
        <end position="64"/>
    </location>
</feature>
<evidence type="ECO:0000313" key="8">
    <source>
        <dbReference type="Proteomes" id="UP000626109"/>
    </source>
</evidence>
<evidence type="ECO:0000256" key="5">
    <source>
        <dbReference type="SAM" id="MobiDB-lite"/>
    </source>
</evidence>
<feature type="region of interest" description="Disordered" evidence="5">
    <location>
        <begin position="1"/>
        <end position="24"/>
    </location>
</feature>
<keyword evidence="2 4" id="KW-0863">Zinc-finger</keyword>
<dbReference type="EMBL" id="CAJNNW010033323">
    <property type="protein sequence ID" value="CAE8718161.1"/>
    <property type="molecule type" value="Genomic_DNA"/>
</dbReference>
<name>A0A813L588_POLGL</name>
<keyword evidence="1" id="KW-0479">Metal-binding</keyword>
<feature type="compositionally biased region" description="Low complexity" evidence="5">
    <location>
        <begin position="65"/>
        <end position="82"/>
    </location>
</feature>
<evidence type="ECO:0000256" key="4">
    <source>
        <dbReference type="PROSITE-ProRule" id="PRU00134"/>
    </source>
</evidence>
<dbReference type="SUPFAM" id="SSF144232">
    <property type="entry name" value="HIT/MYND zinc finger-like"/>
    <property type="match status" value="1"/>
</dbReference>
<reference evidence="7" key="1">
    <citation type="submission" date="2021-02" db="EMBL/GenBank/DDBJ databases">
        <authorList>
            <person name="Dougan E. K."/>
            <person name="Rhodes N."/>
            <person name="Thang M."/>
            <person name="Chan C."/>
        </authorList>
    </citation>
    <scope>NUCLEOTIDE SEQUENCE</scope>
</reference>
<dbReference type="Pfam" id="PF01753">
    <property type="entry name" value="zf-MYND"/>
    <property type="match status" value="1"/>
</dbReference>
<evidence type="ECO:0000256" key="2">
    <source>
        <dbReference type="ARBA" id="ARBA00022771"/>
    </source>
</evidence>
<evidence type="ECO:0000259" key="6">
    <source>
        <dbReference type="PROSITE" id="PS50865"/>
    </source>
</evidence>
<protein>
    <recommendedName>
        <fullName evidence="6">MYND-type domain-containing protein</fullName>
    </recommendedName>
</protein>
<accession>A0A813L588</accession>
<dbReference type="PROSITE" id="PS50865">
    <property type="entry name" value="ZF_MYND_2"/>
    <property type="match status" value="1"/>
</dbReference>
<keyword evidence="3" id="KW-0862">Zinc</keyword>
<feature type="region of interest" description="Disordered" evidence="5">
    <location>
        <begin position="63"/>
        <end position="93"/>
    </location>
</feature>
<gene>
    <name evidence="7" type="ORF">PGLA2088_LOCUS39929</name>
</gene>
<dbReference type="InterPro" id="IPR002893">
    <property type="entry name" value="Znf_MYND"/>
</dbReference>
<comment type="caution">
    <text evidence="7">The sequence shown here is derived from an EMBL/GenBank/DDBJ whole genome shotgun (WGS) entry which is preliminary data.</text>
</comment>
<dbReference type="Gene3D" id="6.10.140.2220">
    <property type="match status" value="1"/>
</dbReference>
<dbReference type="PROSITE" id="PS01360">
    <property type="entry name" value="ZF_MYND_1"/>
    <property type="match status" value="1"/>
</dbReference>
<feature type="non-terminal residue" evidence="7">
    <location>
        <position position="93"/>
    </location>
</feature>
<dbReference type="AlphaFoldDB" id="A0A813L588"/>
<evidence type="ECO:0000256" key="3">
    <source>
        <dbReference type="ARBA" id="ARBA00022833"/>
    </source>
</evidence>
<organism evidence="7 8">
    <name type="scientific">Polarella glacialis</name>
    <name type="common">Dinoflagellate</name>
    <dbReference type="NCBI Taxonomy" id="89957"/>
    <lineage>
        <taxon>Eukaryota</taxon>
        <taxon>Sar</taxon>
        <taxon>Alveolata</taxon>
        <taxon>Dinophyceae</taxon>
        <taxon>Suessiales</taxon>
        <taxon>Suessiaceae</taxon>
        <taxon>Polarella</taxon>
    </lineage>
</organism>
<dbReference type="Proteomes" id="UP000626109">
    <property type="component" value="Unassembled WGS sequence"/>
</dbReference>
<feature type="non-terminal residue" evidence="7">
    <location>
        <position position="1"/>
    </location>
</feature>
<dbReference type="GO" id="GO:0008270">
    <property type="term" value="F:zinc ion binding"/>
    <property type="evidence" value="ECO:0007669"/>
    <property type="project" value="UniProtKB-KW"/>
</dbReference>